<dbReference type="Proteomes" id="UP001418222">
    <property type="component" value="Unassembled WGS sequence"/>
</dbReference>
<evidence type="ECO:0000259" key="9">
    <source>
        <dbReference type="Pfam" id="PF06136"/>
    </source>
</evidence>
<dbReference type="GO" id="GO:0005886">
    <property type="term" value="C:plasma membrane"/>
    <property type="evidence" value="ECO:0007669"/>
    <property type="project" value="UniProtKB-SubCell"/>
</dbReference>
<comment type="subcellular location">
    <subcellularLocation>
        <location evidence="1">Cell membrane</location>
        <topology evidence="1">Peripheral membrane protein</topology>
        <orientation evidence="1">Cytoplasmic side</orientation>
    </subcellularLocation>
</comment>
<comment type="similarity">
    <text evidence="7">Belongs to the SOSEKI family.</text>
</comment>
<dbReference type="GO" id="GO:0051301">
    <property type="term" value="P:cell division"/>
    <property type="evidence" value="ECO:0007669"/>
    <property type="project" value="UniProtKB-KW"/>
</dbReference>
<feature type="compositionally biased region" description="Basic residues" evidence="8">
    <location>
        <begin position="237"/>
        <end position="248"/>
    </location>
</feature>
<dbReference type="PANTHER" id="PTHR31083">
    <property type="entry name" value="UPSTREAM OF FLC PROTEIN (DUF966)"/>
    <property type="match status" value="1"/>
</dbReference>
<keyword evidence="2" id="KW-0217">Developmental protein</keyword>
<evidence type="ECO:0000313" key="10">
    <source>
        <dbReference type="EMBL" id="KAK8942321.1"/>
    </source>
</evidence>
<evidence type="ECO:0000313" key="11">
    <source>
        <dbReference type="Proteomes" id="UP001418222"/>
    </source>
</evidence>
<evidence type="ECO:0000256" key="6">
    <source>
        <dbReference type="ARBA" id="ARBA00023306"/>
    </source>
</evidence>
<dbReference type="Pfam" id="PF06136">
    <property type="entry name" value="SOK"/>
    <property type="match status" value="1"/>
</dbReference>
<feature type="region of interest" description="Disordered" evidence="8">
    <location>
        <begin position="231"/>
        <end position="253"/>
    </location>
</feature>
<sequence>MVERKKRQEEAVMDSSKRGREAMRARVIYFLDRHGQIEHPHLLRIHHFCHSGVRLRDVKRWLSELRGKDMPGSFSWSYQRRYKKGYVWQDLMDDDLLTPISDCEYVLLGSLLPGVDSNSGIFPASEMAVAPETGELDVEAGILPGEEKRTPPSKDAGGRGYSRKSSFVFRNFLTCKAADTKDSTIPAVNIHGVAGGGDMLYGRVMTKSSLARPTLRLQGARADADLRESGAAVGGKSLRKAGRTHMPKPKCSDIKGPFGSAGADATGIYHWWVGGGFRNGAASPFRRRLVGADAAVLHRQTFIFPPCDSICSRPSSRTPKQMKPKTTFPFYFKHLTCSALLPLNVRCIGTRGD</sequence>
<comment type="caution">
    <text evidence="10">The sequence shown here is derived from an EMBL/GenBank/DDBJ whole genome shotgun (WGS) entry which is preliminary data.</text>
</comment>
<dbReference type="InterPro" id="IPR048351">
    <property type="entry name" value="SOK_DIX"/>
</dbReference>
<name>A0AAP0BK15_9ASPA</name>
<dbReference type="InterPro" id="IPR010369">
    <property type="entry name" value="SOK"/>
</dbReference>
<evidence type="ECO:0000256" key="5">
    <source>
        <dbReference type="ARBA" id="ARBA00023136"/>
    </source>
</evidence>
<evidence type="ECO:0000256" key="7">
    <source>
        <dbReference type="ARBA" id="ARBA00024211"/>
    </source>
</evidence>
<keyword evidence="5" id="KW-0472">Membrane</keyword>
<dbReference type="AlphaFoldDB" id="A0AAP0BK15"/>
<evidence type="ECO:0000256" key="8">
    <source>
        <dbReference type="SAM" id="MobiDB-lite"/>
    </source>
</evidence>
<proteinExistence type="inferred from homology"/>
<reference evidence="10 11" key="1">
    <citation type="journal article" date="2022" name="Nat. Plants">
        <title>Genomes of leafy and leafless Platanthera orchids illuminate the evolution of mycoheterotrophy.</title>
        <authorList>
            <person name="Li M.H."/>
            <person name="Liu K.W."/>
            <person name="Li Z."/>
            <person name="Lu H.C."/>
            <person name="Ye Q.L."/>
            <person name="Zhang D."/>
            <person name="Wang J.Y."/>
            <person name="Li Y.F."/>
            <person name="Zhong Z.M."/>
            <person name="Liu X."/>
            <person name="Yu X."/>
            <person name="Liu D.K."/>
            <person name="Tu X.D."/>
            <person name="Liu B."/>
            <person name="Hao Y."/>
            <person name="Liao X.Y."/>
            <person name="Jiang Y.T."/>
            <person name="Sun W.H."/>
            <person name="Chen J."/>
            <person name="Chen Y.Q."/>
            <person name="Ai Y."/>
            <person name="Zhai J.W."/>
            <person name="Wu S.S."/>
            <person name="Zhou Z."/>
            <person name="Hsiao Y.Y."/>
            <person name="Wu W.L."/>
            <person name="Chen Y.Y."/>
            <person name="Lin Y.F."/>
            <person name="Hsu J.L."/>
            <person name="Li C.Y."/>
            <person name="Wang Z.W."/>
            <person name="Zhao X."/>
            <person name="Zhong W.Y."/>
            <person name="Ma X.K."/>
            <person name="Ma L."/>
            <person name="Huang J."/>
            <person name="Chen G.Z."/>
            <person name="Huang M.Z."/>
            <person name="Huang L."/>
            <person name="Peng D.H."/>
            <person name="Luo Y.B."/>
            <person name="Zou S.Q."/>
            <person name="Chen S.P."/>
            <person name="Lan S."/>
            <person name="Tsai W.C."/>
            <person name="Van de Peer Y."/>
            <person name="Liu Z.J."/>
        </authorList>
    </citation>
    <scope>NUCLEOTIDE SEQUENCE [LARGE SCALE GENOMIC DNA]</scope>
    <source>
        <strain evidence="10">Lor287</strain>
    </source>
</reference>
<organism evidence="10 11">
    <name type="scientific">Platanthera zijinensis</name>
    <dbReference type="NCBI Taxonomy" id="2320716"/>
    <lineage>
        <taxon>Eukaryota</taxon>
        <taxon>Viridiplantae</taxon>
        <taxon>Streptophyta</taxon>
        <taxon>Embryophyta</taxon>
        <taxon>Tracheophyta</taxon>
        <taxon>Spermatophyta</taxon>
        <taxon>Magnoliopsida</taxon>
        <taxon>Liliopsida</taxon>
        <taxon>Asparagales</taxon>
        <taxon>Orchidaceae</taxon>
        <taxon>Orchidoideae</taxon>
        <taxon>Orchideae</taxon>
        <taxon>Orchidinae</taxon>
        <taxon>Platanthera</taxon>
    </lineage>
</organism>
<accession>A0AAP0BK15</accession>
<keyword evidence="3" id="KW-1003">Cell membrane</keyword>
<evidence type="ECO:0000256" key="3">
    <source>
        <dbReference type="ARBA" id="ARBA00022475"/>
    </source>
</evidence>
<keyword evidence="6" id="KW-0131">Cell cycle</keyword>
<evidence type="ECO:0000256" key="2">
    <source>
        <dbReference type="ARBA" id="ARBA00022473"/>
    </source>
</evidence>
<keyword evidence="11" id="KW-1185">Reference proteome</keyword>
<protein>
    <recommendedName>
        <fullName evidence="9">SOSEKI DIX-like domain-containing protein</fullName>
    </recommendedName>
</protein>
<dbReference type="GO" id="GO:0051258">
    <property type="term" value="P:protein polymerization"/>
    <property type="evidence" value="ECO:0007669"/>
    <property type="project" value="UniProtKB-ARBA"/>
</dbReference>
<feature type="domain" description="SOSEKI DIX-like" evidence="9">
    <location>
        <begin position="26"/>
        <end position="110"/>
    </location>
</feature>
<dbReference type="PANTHER" id="PTHR31083:SF5">
    <property type="entry name" value="PROTEIN SOSEKI 1"/>
    <property type="match status" value="1"/>
</dbReference>
<evidence type="ECO:0000256" key="1">
    <source>
        <dbReference type="ARBA" id="ARBA00004413"/>
    </source>
</evidence>
<keyword evidence="4" id="KW-0132">Cell division</keyword>
<dbReference type="EMBL" id="JBBWWQ010000007">
    <property type="protein sequence ID" value="KAK8942321.1"/>
    <property type="molecule type" value="Genomic_DNA"/>
</dbReference>
<evidence type="ECO:0000256" key="4">
    <source>
        <dbReference type="ARBA" id="ARBA00022618"/>
    </source>
</evidence>
<gene>
    <name evidence="10" type="ORF">KSP39_PZI009525</name>
</gene>